<keyword evidence="9" id="KW-1185">Reference proteome</keyword>
<dbReference type="InterPro" id="IPR018027">
    <property type="entry name" value="Asn/Gln_amidotransferase"/>
</dbReference>
<dbReference type="GO" id="GO:0032543">
    <property type="term" value="P:mitochondrial translation"/>
    <property type="evidence" value="ECO:0007669"/>
    <property type="project" value="TreeGrafter"/>
</dbReference>
<keyword evidence="8" id="KW-0808">Transferase</keyword>
<organism evidence="8 9">
    <name type="scientific">Stegodyphus mimosarum</name>
    <name type="common">African social velvet spider</name>
    <dbReference type="NCBI Taxonomy" id="407821"/>
    <lineage>
        <taxon>Eukaryota</taxon>
        <taxon>Metazoa</taxon>
        <taxon>Ecdysozoa</taxon>
        <taxon>Arthropoda</taxon>
        <taxon>Chelicerata</taxon>
        <taxon>Arachnida</taxon>
        <taxon>Araneae</taxon>
        <taxon>Araneomorphae</taxon>
        <taxon>Entelegynae</taxon>
        <taxon>Eresoidea</taxon>
        <taxon>Eresidae</taxon>
        <taxon>Stegodyphus</taxon>
    </lineage>
</organism>
<dbReference type="Pfam" id="PF02637">
    <property type="entry name" value="GatB_Yqey"/>
    <property type="match status" value="1"/>
</dbReference>
<evidence type="ECO:0000259" key="6">
    <source>
        <dbReference type="Pfam" id="PF02637"/>
    </source>
</evidence>
<dbReference type="STRING" id="407821.A0A087U8L4"/>
<reference evidence="8 9" key="1">
    <citation type="submission" date="2013-11" db="EMBL/GenBank/DDBJ databases">
        <title>Genome sequencing of Stegodyphus mimosarum.</title>
        <authorList>
            <person name="Bechsgaard J."/>
        </authorList>
    </citation>
    <scope>NUCLEOTIDE SEQUENCE [LARGE SCALE GENOMIC DNA]</scope>
</reference>
<feature type="domain" description="Aspartyl/Glutamyl-tRNA(Gln) amidotransferase subunit B/E catalytic" evidence="7">
    <location>
        <begin position="1"/>
        <end position="133"/>
    </location>
</feature>
<name>A0A087U8L4_STEMI</name>
<dbReference type="OrthoDB" id="6414877at2759"/>
<accession>A0A087U8L4</accession>
<evidence type="ECO:0000256" key="1">
    <source>
        <dbReference type="ARBA" id="ARBA00022598"/>
    </source>
</evidence>
<dbReference type="Proteomes" id="UP000054359">
    <property type="component" value="Unassembled WGS sequence"/>
</dbReference>
<dbReference type="SUPFAM" id="SSF89095">
    <property type="entry name" value="GatB/YqeY motif"/>
    <property type="match status" value="1"/>
</dbReference>
<dbReference type="GO" id="GO:0070681">
    <property type="term" value="P:glutaminyl-tRNAGln biosynthesis via transamidation"/>
    <property type="evidence" value="ECO:0007669"/>
    <property type="project" value="TreeGrafter"/>
</dbReference>
<dbReference type="InterPro" id="IPR006075">
    <property type="entry name" value="Asn/Gln-tRNA_Trfase_suB/E_cat"/>
</dbReference>
<comment type="catalytic activity">
    <reaction evidence="5">
        <text>L-glutamyl-tRNA(Gln) + L-glutamine + ATP + H2O = L-glutaminyl-tRNA(Gln) + L-glutamate + ADP + phosphate + H(+)</text>
        <dbReference type="Rhea" id="RHEA:17521"/>
        <dbReference type="Rhea" id="RHEA-COMP:9681"/>
        <dbReference type="Rhea" id="RHEA-COMP:9684"/>
        <dbReference type="ChEBI" id="CHEBI:15377"/>
        <dbReference type="ChEBI" id="CHEBI:15378"/>
        <dbReference type="ChEBI" id="CHEBI:29985"/>
        <dbReference type="ChEBI" id="CHEBI:30616"/>
        <dbReference type="ChEBI" id="CHEBI:43474"/>
        <dbReference type="ChEBI" id="CHEBI:58359"/>
        <dbReference type="ChEBI" id="CHEBI:78520"/>
        <dbReference type="ChEBI" id="CHEBI:78521"/>
        <dbReference type="ChEBI" id="CHEBI:456216"/>
    </reaction>
</comment>
<dbReference type="EMBL" id="KK118726">
    <property type="protein sequence ID" value="KFM73703.1"/>
    <property type="molecule type" value="Genomic_DNA"/>
</dbReference>
<sequence length="271" mass="30544">MELVFSPTLRNGLEAASLVKELVLILRRLSTCTCELEEGTLRVDANISVNQVGEPLGVKTEVKNINSVRFISRAIDYEINRQIGVLEDGGFVANETRAYDYDKKKTVYMRDKGTFQDYRFMPEPNLPPIKICDDSEFINTTEDEAGSVININELKQKLPVLPDAERCNLTKKYNLPLDIVDKLVSNEGAQEMFEICASGRAENDFVTICNFLFSNVQHQFNLRKLSFKDCPVSGSQIAEILELLISRTISEGTANDILEMLFNGDQRSAQE</sequence>
<dbReference type="SUPFAM" id="SSF55931">
    <property type="entry name" value="Glutamine synthetase/guanido kinase"/>
    <property type="match status" value="1"/>
</dbReference>
<evidence type="ECO:0000259" key="7">
    <source>
        <dbReference type="Pfam" id="PF02934"/>
    </source>
</evidence>
<dbReference type="InterPro" id="IPR014746">
    <property type="entry name" value="Gln_synth/guanido_kin_cat_dom"/>
</dbReference>
<dbReference type="InterPro" id="IPR017959">
    <property type="entry name" value="Asn/Gln-tRNA_amidoTrfase_suB/E"/>
</dbReference>
<dbReference type="GO" id="GO:0016740">
    <property type="term" value="F:transferase activity"/>
    <property type="evidence" value="ECO:0007669"/>
    <property type="project" value="UniProtKB-KW"/>
</dbReference>
<feature type="non-terminal residue" evidence="8">
    <location>
        <position position="271"/>
    </location>
</feature>
<keyword evidence="2" id="KW-0547">Nucleotide-binding</keyword>
<keyword evidence="4" id="KW-0648">Protein biosynthesis</keyword>
<evidence type="ECO:0000256" key="4">
    <source>
        <dbReference type="ARBA" id="ARBA00022917"/>
    </source>
</evidence>
<dbReference type="PANTHER" id="PTHR11659">
    <property type="entry name" value="GLUTAMYL-TRNA GLN AMIDOTRANSFERASE SUBUNIT B MITOCHONDRIAL AND PROKARYOTIC PET112-RELATED"/>
    <property type="match status" value="1"/>
</dbReference>
<dbReference type="AlphaFoldDB" id="A0A087U8L4"/>
<evidence type="ECO:0000313" key="9">
    <source>
        <dbReference type="Proteomes" id="UP000054359"/>
    </source>
</evidence>
<dbReference type="GO" id="GO:0005739">
    <property type="term" value="C:mitochondrion"/>
    <property type="evidence" value="ECO:0007669"/>
    <property type="project" value="TreeGrafter"/>
</dbReference>
<dbReference type="GO" id="GO:0030956">
    <property type="term" value="C:glutamyl-tRNA(Gln) amidotransferase complex"/>
    <property type="evidence" value="ECO:0007669"/>
    <property type="project" value="TreeGrafter"/>
</dbReference>
<dbReference type="InterPro" id="IPR003789">
    <property type="entry name" value="Asn/Gln_tRNA_amidoTrase-B-like"/>
</dbReference>
<evidence type="ECO:0000256" key="3">
    <source>
        <dbReference type="ARBA" id="ARBA00022840"/>
    </source>
</evidence>
<dbReference type="PANTHER" id="PTHR11659:SF0">
    <property type="entry name" value="GLUTAMYL-TRNA(GLN) AMIDOTRANSFERASE SUBUNIT B, MITOCHONDRIAL"/>
    <property type="match status" value="1"/>
</dbReference>
<dbReference type="GO" id="GO:0050567">
    <property type="term" value="F:glutaminyl-tRNA synthase (glutamine-hydrolyzing) activity"/>
    <property type="evidence" value="ECO:0007669"/>
    <property type="project" value="TreeGrafter"/>
</dbReference>
<evidence type="ECO:0000313" key="8">
    <source>
        <dbReference type="EMBL" id="KFM73703.1"/>
    </source>
</evidence>
<proteinExistence type="predicted"/>
<keyword evidence="1" id="KW-0436">Ligase</keyword>
<keyword evidence="3" id="KW-0067">ATP-binding</keyword>
<dbReference type="GO" id="GO:0005524">
    <property type="term" value="F:ATP binding"/>
    <property type="evidence" value="ECO:0007669"/>
    <property type="project" value="UniProtKB-KW"/>
</dbReference>
<feature type="domain" description="Asn/Gln amidotransferase" evidence="6">
    <location>
        <begin position="203"/>
        <end position="269"/>
    </location>
</feature>
<protein>
    <submittedName>
        <fullName evidence="8">Glutamyl-tRNA(Gln) amidotransferase subunit B, mitochondrial</fullName>
    </submittedName>
</protein>
<evidence type="ECO:0000256" key="2">
    <source>
        <dbReference type="ARBA" id="ARBA00022741"/>
    </source>
</evidence>
<evidence type="ECO:0000256" key="5">
    <source>
        <dbReference type="ARBA" id="ARBA00047913"/>
    </source>
</evidence>
<dbReference type="Pfam" id="PF02934">
    <property type="entry name" value="GatB_N"/>
    <property type="match status" value="1"/>
</dbReference>
<gene>
    <name evidence="8" type="ORF">X975_11543</name>
</gene>